<dbReference type="AlphaFoldDB" id="A0AAD9KC78"/>
<dbReference type="GO" id="GO:0000775">
    <property type="term" value="C:chromosome, centromeric region"/>
    <property type="evidence" value="ECO:0007669"/>
    <property type="project" value="UniProtKB-SubCell"/>
</dbReference>
<evidence type="ECO:0000256" key="1">
    <source>
        <dbReference type="ARBA" id="ARBA00004123"/>
    </source>
</evidence>
<keyword evidence="4" id="KW-0158">Chromosome</keyword>
<comment type="caution">
    <text evidence="8">The sequence shown here is derived from an EMBL/GenBank/DDBJ whole genome shotgun (WGS) entry which is preliminary data.</text>
</comment>
<dbReference type="GO" id="GO:0051382">
    <property type="term" value="P:kinetochore assembly"/>
    <property type="evidence" value="ECO:0007669"/>
    <property type="project" value="InterPro"/>
</dbReference>
<dbReference type="GO" id="GO:0005634">
    <property type="term" value="C:nucleus"/>
    <property type="evidence" value="ECO:0007669"/>
    <property type="project" value="UniProtKB-SubCell"/>
</dbReference>
<sequence>MAEASTERGPVVIQSDSYNKAEDVLKEHCEEMWKEVKQLQAKLVKIRHQDHSPVTSNASPVLDIYLARQKRLIAQIAVMKGKNPSKLPDNEVIQFECVKEELEKSVGGLQDTLALVRSEQKEVDSEIEKEEHFKVEVEQVKTVLQEKLNEALRQQQAGDNAILIREMQRKELALKKHCKKIMRHMAEFVQKHFPEPNESQLAKWRKQHTPTADDSSLNNVEVLPLIRILQDLLNQCIDSPHNAYIDIDNRFWPPYVELLVRTGIALRNPHNTQQIRLTPFHL</sequence>
<evidence type="ECO:0000313" key="8">
    <source>
        <dbReference type="EMBL" id="KAK2168661.1"/>
    </source>
</evidence>
<organism evidence="8 9">
    <name type="scientific">Paralvinella palmiformis</name>
    <dbReference type="NCBI Taxonomy" id="53620"/>
    <lineage>
        <taxon>Eukaryota</taxon>
        <taxon>Metazoa</taxon>
        <taxon>Spiralia</taxon>
        <taxon>Lophotrochozoa</taxon>
        <taxon>Annelida</taxon>
        <taxon>Polychaeta</taxon>
        <taxon>Sedentaria</taxon>
        <taxon>Canalipalpata</taxon>
        <taxon>Terebellida</taxon>
        <taxon>Terebelliformia</taxon>
        <taxon>Alvinellidae</taxon>
        <taxon>Paralvinella</taxon>
    </lineage>
</organism>
<keyword evidence="9" id="KW-1185">Reference proteome</keyword>
<dbReference type="PANTHER" id="PTHR14401:SF6">
    <property type="entry name" value="CENTROMERE PROTEIN K"/>
    <property type="match status" value="1"/>
</dbReference>
<evidence type="ECO:0008006" key="10">
    <source>
        <dbReference type="Google" id="ProtNLM"/>
    </source>
</evidence>
<dbReference type="PANTHER" id="PTHR14401">
    <property type="entry name" value="CENTROMERE PROTEIN K"/>
    <property type="match status" value="1"/>
</dbReference>
<keyword evidence="6" id="KW-0539">Nucleus</keyword>
<gene>
    <name evidence="8" type="ORF">LSH36_15g13045</name>
</gene>
<dbReference type="Pfam" id="PF11802">
    <property type="entry name" value="CENP-K"/>
    <property type="match status" value="1"/>
</dbReference>
<keyword evidence="5" id="KW-0175">Coiled coil</keyword>
<dbReference type="GO" id="GO:0000070">
    <property type="term" value="P:mitotic sister chromatid segregation"/>
    <property type="evidence" value="ECO:0007669"/>
    <property type="project" value="TreeGrafter"/>
</dbReference>
<evidence type="ECO:0000313" key="9">
    <source>
        <dbReference type="Proteomes" id="UP001208570"/>
    </source>
</evidence>
<dbReference type="Proteomes" id="UP001208570">
    <property type="component" value="Unassembled WGS sequence"/>
</dbReference>
<evidence type="ECO:0000256" key="6">
    <source>
        <dbReference type="ARBA" id="ARBA00023242"/>
    </source>
</evidence>
<evidence type="ECO:0000256" key="7">
    <source>
        <dbReference type="ARBA" id="ARBA00023328"/>
    </source>
</evidence>
<comment type="similarity">
    <text evidence="3">Belongs to the CENP-K/MCM22 family.</text>
</comment>
<evidence type="ECO:0000256" key="2">
    <source>
        <dbReference type="ARBA" id="ARBA00004584"/>
    </source>
</evidence>
<accession>A0AAD9KC78</accession>
<evidence type="ECO:0000256" key="3">
    <source>
        <dbReference type="ARBA" id="ARBA00005795"/>
    </source>
</evidence>
<dbReference type="EMBL" id="JAODUP010000015">
    <property type="protein sequence ID" value="KAK2168661.1"/>
    <property type="molecule type" value="Genomic_DNA"/>
</dbReference>
<keyword evidence="7" id="KW-0137">Centromere</keyword>
<name>A0AAD9KC78_9ANNE</name>
<evidence type="ECO:0000256" key="5">
    <source>
        <dbReference type="ARBA" id="ARBA00023054"/>
    </source>
</evidence>
<comment type="subcellular location">
    <subcellularLocation>
        <location evidence="2">Chromosome</location>
        <location evidence="2">Centromere</location>
    </subcellularLocation>
    <subcellularLocation>
        <location evidence="1">Nucleus</location>
    </subcellularLocation>
</comment>
<evidence type="ECO:0000256" key="4">
    <source>
        <dbReference type="ARBA" id="ARBA00022454"/>
    </source>
</evidence>
<dbReference type="InterPro" id="IPR020993">
    <property type="entry name" value="Centromere_CenpK"/>
</dbReference>
<reference evidence="8" key="1">
    <citation type="journal article" date="2023" name="Mol. Biol. Evol.">
        <title>Third-Generation Sequencing Reveals the Adaptive Role of the Epigenome in Three Deep-Sea Polychaetes.</title>
        <authorList>
            <person name="Perez M."/>
            <person name="Aroh O."/>
            <person name="Sun Y."/>
            <person name="Lan Y."/>
            <person name="Juniper S.K."/>
            <person name="Young C.R."/>
            <person name="Angers B."/>
            <person name="Qian P.Y."/>
        </authorList>
    </citation>
    <scope>NUCLEOTIDE SEQUENCE</scope>
    <source>
        <strain evidence="8">P08H-3</strain>
    </source>
</reference>
<proteinExistence type="inferred from homology"/>
<protein>
    <recommendedName>
        <fullName evidence="10">Centromere protein K</fullName>
    </recommendedName>
</protein>